<dbReference type="Proteomes" id="UP000014254">
    <property type="component" value="Unassembled WGS sequence"/>
</dbReference>
<gene>
    <name evidence="1" type="ORF">HMPREF1544_11721</name>
</gene>
<evidence type="ECO:0000313" key="1">
    <source>
        <dbReference type="EMBL" id="EPB81572.1"/>
    </source>
</evidence>
<keyword evidence="2" id="KW-1185">Reference proteome</keyword>
<dbReference type="OrthoDB" id="10305388at2759"/>
<reference evidence="2" key="1">
    <citation type="submission" date="2013-05" db="EMBL/GenBank/DDBJ databases">
        <title>The Genome sequence of Mucor circinelloides f. circinelloides 1006PhL.</title>
        <authorList>
            <consortium name="The Broad Institute Genomics Platform"/>
            <person name="Cuomo C."/>
            <person name="Earl A."/>
            <person name="Findley K."/>
            <person name="Lee S.C."/>
            <person name="Walker B."/>
            <person name="Young S."/>
            <person name="Zeng Q."/>
            <person name="Gargeya S."/>
            <person name="Fitzgerald M."/>
            <person name="Haas B."/>
            <person name="Abouelleil A."/>
            <person name="Allen A.W."/>
            <person name="Alvarado L."/>
            <person name="Arachchi H.M."/>
            <person name="Berlin A.M."/>
            <person name="Chapman S.B."/>
            <person name="Gainer-Dewar J."/>
            <person name="Goldberg J."/>
            <person name="Griggs A."/>
            <person name="Gujja S."/>
            <person name="Hansen M."/>
            <person name="Howarth C."/>
            <person name="Imamovic A."/>
            <person name="Ireland A."/>
            <person name="Larimer J."/>
            <person name="McCowan C."/>
            <person name="Murphy C."/>
            <person name="Pearson M."/>
            <person name="Poon T.W."/>
            <person name="Priest M."/>
            <person name="Roberts A."/>
            <person name="Saif S."/>
            <person name="Shea T."/>
            <person name="Sisk P."/>
            <person name="Sykes S."/>
            <person name="Wortman J."/>
            <person name="Nusbaum C."/>
            <person name="Birren B."/>
        </authorList>
    </citation>
    <scope>NUCLEOTIDE SEQUENCE [LARGE SCALE GENOMIC DNA]</scope>
    <source>
        <strain evidence="2">1006PhL</strain>
    </source>
</reference>
<sequence>MAISIKETLAHLSIKQFVHREVTPKKETDINMLECIQEFIQLKELHWALTLANTNVGLHRASFPIFDLYKVTRRPQVKTLHVSSTELTTRVLKYIMHKLTGLTKLIIECESFDNIEPIDKRLANNYLSLQTYLDAFEYMISLDYFEARRLSIASSVRELQAFWAKRPQLKALTISGTPRYPREVFSLLVMNTERELNKTALEYKEDGACEMKLDIQYQDYTTSCKQTLEQFSGNTIEDINMFSTWNTVDKCSHLI</sequence>
<dbReference type="EMBL" id="KE124164">
    <property type="protein sequence ID" value="EPB81572.1"/>
    <property type="molecule type" value="Genomic_DNA"/>
</dbReference>
<dbReference type="VEuPathDB" id="FungiDB:HMPREF1544_11721"/>
<accession>S2J099</accession>
<name>S2J099_MUCC1</name>
<proteinExistence type="predicted"/>
<dbReference type="AlphaFoldDB" id="S2J099"/>
<evidence type="ECO:0000313" key="2">
    <source>
        <dbReference type="Proteomes" id="UP000014254"/>
    </source>
</evidence>
<organism evidence="1 2">
    <name type="scientific">Mucor circinelloides f. circinelloides (strain 1006PhL)</name>
    <name type="common">Mucormycosis agent</name>
    <name type="synonym">Calyptromyces circinelloides</name>
    <dbReference type="NCBI Taxonomy" id="1220926"/>
    <lineage>
        <taxon>Eukaryota</taxon>
        <taxon>Fungi</taxon>
        <taxon>Fungi incertae sedis</taxon>
        <taxon>Mucoromycota</taxon>
        <taxon>Mucoromycotina</taxon>
        <taxon>Mucoromycetes</taxon>
        <taxon>Mucorales</taxon>
        <taxon>Mucorineae</taxon>
        <taxon>Mucoraceae</taxon>
        <taxon>Mucor</taxon>
    </lineage>
</organism>
<protein>
    <submittedName>
        <fullName evidence="1">Uncharacterized protein</fullName>
    </submittedName>
</protein>
<dbReference type="InParanoid" id="S2J099"/>